<protein>
    <submittedName>
        <fullName evidence="1">Uncharacterized protein</fullName>
    </submittedName>
</protein>
<comment type="caution">
    <text evidence="1">The sequence shown here is derived from an EMBL/GenBank/DDBJ whole genome shotgun (WGS) entry which is preliminary data.</text>
</comment>
<dbReference type="EMBL" id="REGN01003664">
    <property type="protein sequence ID" value="RNA21419.1"/>
    <property type="molecule type" value="Genomic_DNA"/>
</dbReference>
<proteinExistence type="predicted"/>
<feature type="non-terminal residue" evidence="1">
    <location>
        <position position="1"/>
    </location>
</feature>
<sequence length="96" mass="11125">AACLVLNQFDLIGGKLMYISLKNAQKLVKTHKNRLPRPTHRFLTKTKENKRRVCKKVDPEKITSSEYRAFNSLSENVSIESKLHRKSAYKVKTCTF</sequence>
<reference evidence="1 2" key="1">
    <citation type="journal article" date="2018" name="Sci. Rep.">
        <title>Genomic signatures of local adaptation to the degree of environmental predictability in rotifers.</title>
        <authorList>
            <person name="Franch-Gras L."/>
            <person name="Hahn C."/>
            <person name="Garcia-Roger E.M."/>
            <person name="Carmona M.J."/>
            <person name="Serra M."/>
            <person name="Gomez A."/>
        </authorList>
    </citation>
    <scope>NUCLEOTIDE SEQUENCE [LARGE SCALE GENOMIC DNA]</scope>
    <source>
        <strain evidence="1">HYR1</strain>
    </source>
</reference>
<keyword evidence="2" id="KW-1185">Reference proteome</keyword>
<dbReference type="Proteomes" id="UP000276133">
    <property type="component" value="Unassembled WGS sequence"/>
</dbReference>
<evidence type="ECO:0000313" key="1">
    <source>
        <dbReference type="EMBL" id="RNA21419.1"/>
    </source>
</evidence>
<accession>A0A3M7RDA6</accession>
<evidence type="ECO:0000313" key="2">
    <source>
        <dbReference type="Proteomes" id="UP000276133"/>
    </source>
</evidence>
<gene>
    <name evidence="1" type="ORF">BpHYR1_006067</name>
</gene>
<name>A0A3M7RDA6_BRAPC</name>
<dbReference type="AlphaFoldDB" id="A0A3M7RDA6"/>
<organism evidence="1 2">
    <name type="scientific">Brachionus plicatilis</name>
    <name type="common">Marine rotifer</name>
    <name type="synonym">Brachionus muelleri</name>
    <dbReference type="NCBI Taxonomy" id="10195"/>
    <lineage>
        <taxon>Eukaryota</taxon>
        <taxon>Metazoa</taxon>
        <taxon>Spiralia</taxon>
        <taxon>Gnathifera</taxon>
        <taxon>Rotifera</taxon>
        <taxon>Eurotatoria</taxon>
        <taxon>Monogononta</taxon>
        <taxon>Pseudotrocha</taxon>
        <taxon>Ploima</taxon>
        <taxon>Brachionidae</taxon>
        <taxon>Brachionus</taxon>
    </lineage>
</organism>